<proteinExistence type="predicted"/>
<evidence type="ECO:0000313" key="5">
    <source>
        <dbReference type="Proteomes" id="UP000297535"/>
    </source>
</evidence>
<dbReference type="GO" id="GO:0004493">
    <property type="term" value="F:methylmalonyl-CoA epimerase activity"/>
    <property type="evidence" value="ECO:0007669"/>
    <property type="project" value="TreeGrafter"/>
</dbReference>
<gene>
    <name evidence="4" type="ORF">EU555_16910</name>
</gene>
<dbReference type="CDD" id="cd06587">
    <property type="entry name" value="VOC"/>
    <property type="match status" value="2"/>
</dbReference>
<dbReference type="GO" id="GO:0046491">
    <property type="term" value="P:L-methylmalonyl-CoA metabolic process"/>
    <property type="evidence" value="ECO:0007669"/>
    <property type="project" value="TreeGrafter"/>
</dbReference>
<feature type="domain" description="VOC" evidence="3">
    <location>
        <begin position="15"/>
        <end position="150"/>
    </location>
</feature>
<dbReference type="AlphaFoldDB" id="A0A4Z0NQ06"/>
<dbReference type="Proteomes" id="UP000297535">
    <property type="component" value="Unassembled WGS sequence"/>
</dbReference>
<evidence type="ECO:0000256" key="2">
    <source>
        <dbReference type="SAM" id="MobiDB-lite"/>
    </source>
</evidence>
<dbReference type="InterPro" id="IPR037523">
    <property type="entry name" value="VOC_core"/>
</dbReference>
<dbReference type="InterPro" id="IPR051785">
    <property type="entry name" value="MMCE/EMCE_epimerase"/>
</dbReference>
<accession>A0A4Z0NQ06</accession>
<dbReference type="Gene3D" id="3.10.180.10">
    <property type="entry name" value="2,3-Dihydroxybiphenyl 1,2-Dioxygenase, domain 1"/>
    <property type="match status" value="2"/>
</dbReference>
<protein>
    <submittedName>
        <fullName evidence="4">Glyoxalase</fullName>
    </submittedName>
</protein>
<name>A0A4Z0NQ06_9HYPH</name>
<dbReference type="RefSeq" id="WP_135416098.1">
    <property type="nucleotide sequence ID" value="NZ_SRLB01000011.1"/>
</dbReference>
<sequence length="349" mass="36219">MSAAPVSASPAGALRLARVVLVAAEPDRLAGFYRDALGFADAEAPPDPASAGLPVTRTVPLRLGDQRLDLVAVSPAGRPYPGDVPGFIPLFQHCAIIVSDMAAAHARLSARPGWRPISTDGPVRLPDSSGGVTAFKFRDPEGHPLEFLAFPPDATPTAWRRPDAGTPCLGLDHSAISVADTARSVAFYESLGLRVASRSLNTGPEQARLDAVADPTVEVTGLGFPDGHPPHVELLCYRGDYPRAASDLAANDVAATRLVLEMADGAALRAACAAHAGRIVSRPVPRPDGGADALLRDPDGHLVWLTAGYRVGARQAAGGMTMRGFPPLPAGGERAASPSRWCGKPAGRG</sequence>
<dbReference type="InterPro" id="IPR004360">
    <property type="entry name" value="Glyas_Fos-R_dOase_dom"/>
</dbReference>
<dbReference type="PROSITE" id="PS51819">
    <property type="entry name" value="VOC"/>
    <property type="match status" value="2"/>
</dbReference>
<keyword evidence="5" id="KW-1185">Reference proteome</keyword>
<evidence type="ECO:0000259" key="3">
    <source>
        <dbReference type="PROSITE" id="PS51819"/>
    </source>
</evidence>
<evidence type="ECO:0000313" key="4">
    <source>
        <dbReference type="EMBL" id="TGD98378.1"/>
    </source>
</evidence>
<comment type="caution">
    <text evidence="4">The sequence shown here is derived from an EMBL/GenBank/DDBJ whole genome shotgun (WGS) entry which is preliminary data.</text>
</comment>
<evidence type="ECO:0000256" key="1">
    <source>
        <dbReference type="ARBA" id="ARBA00022723"/>
    </source>
</evidence>
<dbReference type="OrthoDB" id="9788468at2"/>
<dbReference type="GO" id="GO:0046872">
    <property type="term" value="F:metal ion binding"/>
    <property type="evidence" value="ECO:0007669"/>
    <property type="project" value="UniProtKB-KW"/>
</dbReference>
<dbReference type="SUPFAM" id="SSF54593">
    <property type="entry name" value="Glyoxalase/Bleomycin resistance protein/Dihydroxybiphenyl dioxygenase"/>
    <property type="match status" value="2"/>
</dbReference>
<dbReference type="PANTHER" id="PTHR43048">
    <property type="entry name" value="METHYLMALONYL-COA EPIMERASE"/>
    <property type="match status" value="1"/>
</dbReference>
<feature type="region of interest" description="Disordered" evidence="2">
    <location>
        <begin position="330"/>
        <end position="349"/>
    </location>
</feature>
<dbReference type="EMBL" id="SRLB01000011">
    <property type="protein sequence ID" value="TGD98378.1"/>
    <property type="molecule type" value="Genomic_DNA"/>
</dbReference>
<reference evidence="4 5" key="1">
    <citation type="submission" date="2019-04" db="EMBL/GenBank/DDBJ databases">
        <authorList>
            <person name="Feng G."/>
            <person name="Zhu H."/>
        </authorList>
    </citation>
    <scope>NUCLEOTIDE SEQUENCE [LARGE SCALE GENOMIC DNA]</scope>
    <source>
        <strain evidence="4 5">6HR-1</strain>
    </source>
</reference>
<organism evidence="4 5">
    <name type="scientific">Methylobacterium nonmethylotrophicum</name>
    <dbReference type="NCBI Taxonomy" id="1141884"/>
    <lineage>
        <taxon>Bacteria</taxon>
        <taxon>Pseudomonadati</taxon>
        <taxon>Pseudomonadota</taxon>
        <taxon>Alphaproteobacteria</taxon>
        <taxon>Hyphomicrobiales</taxon>
        <taxon>Methylobacteriaceae</taxon>
        <taxon>Methylobacterium</taxon>
    </lineage>
</organism>
<dbReference type="Pfam" id="PF00903">
    <property type="entry name" value="Glyoxalase"/>
    <property type="match status" value="2"/>
</dbReference>
<feature type="domain" description="VOC" evidence="3">
    <location>
        <begin position="170"/>
        <end position="308"/>
    </location>
</feature>
<dbReference type="InterPro" id="IPR029068">
    <property type="entry name" value="Glyas_Bleomycin-R_OHBP_Dase"/>
</dbReference>
<dbReference type="PANTHER" id="PTHR43048:SF3">
    <property type="entry name" value="METHYLMALONYL-COA EPIMERASE, MITOCHONDRIAL"/>
    <property type="match status" value="1"/>
</dbReference>
<keyword evidence="1" id="KW-0479">Metal-binding</keyword>